<evidence type="ECO:0000256" key="4">
    <source>
        <dbReference type="ARBA" id="ARBA00022912"/>
    </source>
</evidence>
<dbReference type="Gene3D" id="3.90.190.10">
    <property type="entry name" value="Protein tyrosine phosphatase superfamily"/>
    <property type="match status" value="1"/>
</dbReference>
<evidence type="ECO:0000256" key="3">
    <source>
        <dbReference type="ARBA" id="ARBA00022801"/>
    </source>
</evidence>
<feature type="compositionally biased region" description="Low complexity" evidence="5">
    <location>
        <begin position="459"/>
        <end position="468"/>
    </location>
</feature>
<accession>A0A9P5SBN2</accession>
<dbReference type="InterPro" id="IPR000340">
    <property type="entry name" value="Dual-sp_phosphatase_cat-dom"/>
</dbReference>
<dbReference type="PROSITE" id="PS50206">
    <property type="entry name" value="RHODANESE_3"/>
    <property type="match status" value="1"/>
</dbReference>
<dbReference type="AlphaFoldDB" id="A0A9P5SBN2"/>
<dbReference type="EMBL" id="JAAAUY010001028">
    <property type="protein sequence ID" value="KAF9324790.1"/>
    <property type="molecule type" value="Genomic_DNA"/>
</dbReference>
<feature type="domain" description="Tyrosine-protein phosphatase" evidence="6">
    <location>
        <begin position="599"/>
        <end position="743"/>
    </location>
</feature>
<dbReference type="EC" id="3.1.3.48" evidence="2"/>
<comment type="caution">
    <text evidence="9">The sequence shown here is derived from an EMBL/GenBank/DDBJ whole genome shotgun (WGS) entry which is preliminary data.</text>
</comment>
<dbReference type="InterPro" id="IPR020422">
    <property type="entry name" value="TYR_PHOSPHATASE_DUAL_dom"/>
</dbReference>
<feature type="region of interest" description="Disordered" evidence="5">
    <location>
        <begin position="1"/>
        <end position="62"/>
    </location>
</feature>
<feature type="domain" description="Tyrosine specific protein phosphatases" evidence="7">
    <location>
        <begin position="666"/>
        <end position="724"/>
    </location>
</feature>
<dbReference type="PROSITE" id="PS50054">
    <property type="entry name" value="TYR_PHOSPHATASE_DUAL"/>
    <property type="match status" value="1"/>
</dbReference>
<feature type="domain" description="Rhodanese" evidence="8">
    <location>
        <begin position="96"/>
        <end position="193"/>
    </location>
</feature>
<feature type="compositionally biased region" description="Low complexity" evidence="5">
    <location>
        <begin position="13"/>
        <end position="57"/>
    </location>
</feature>
<evidence type="ECO:0000313" key="9">
    <source>
        <dbReference type="EMBL" id="KAF9324790.1"/>
    </source>
</evidence>
<dbReference type="InterPro" id="IPR000387">
    <property type="entry name" value="Tyr_Pase_dom"/>
</dbReference>
<evidence type="ECO:0000256" key="5">
    <source>
        <dbReference type="SAM" id="MobiDB-lite"/>
    </source>
</evidence>
<evidence type="ECO:0000256" key="1">
    <source>
        <dbReference type="ARBA" id="ARBA00008601"/>
    </source>
</evidence>
<dbReference type="InterPro" id="IPR001763">
    <property type="entry name" value="Rhodanese-like_dom"/>
</dbReference>
<evidence type="ECO:0000259" key="8">
    <source>
        <dbReference type="PROSITE" id="PS50206"/>
    </source>
</evidence>
<feature type="region of interest" description="Disordered" evidence="5">
    <location>
        <begin position="459"/>
        <end position="508"/>
    </location>
</feature>
<dbReference type="GO" id="GO:0005737">
    <property type="term" value="C:cytoplasm"/>
    <property type="evidence" value="ECO:0007669"/>
    <property type="project" value="TreeGrafter"/>
</dbReference>
<dbReference type="PANTHER" id="PTHR10159:SF530">
    <property type="entry name" value="DUAL SPECIFICITY PROTEIN PHOSPHATASE DDB_G0271350-RELATED"/>
    <property type="match status" value="1"/>
</dbReference>
<dbReference type="GO" id="GO:0004725">
    <property type="term" value="F:protein tyrosine phosphatase activity"/>
    <property type="evidence" value="ECO:0007669"/>
    <property type="project" value="UniProtKB-EC"/>
</dbReference>
<name>A0A9P5SBN2_9FUNG</name>
<reference evidence="9" key="1">
    <citation type="journal article" date="2020" name="Fungal Divers.">
        <title>Resolving the Mortierellaceae phylogeny through synthesis of multi-gene phylogenetics and phylogenomics.</title>
        <authorList>
            <person name="Vandepol N."/>
            <person name="Liber J."/>
            <person name="Desiro A."/>
            <person name="Na H."/>
            <person name="Kennedy M."/>
            <person name="Barry K."/>
            <person name="Grigoriev I.V."/>
            <person name="Miller A.N."/>
            <person name="O'Donnell K."/>
            <person name="Stajich J.E."/>
            <person name="Bonito G."/>
        </authorList>
    </citation>
    <scope>NUCLEOTIDE SEQUENCE</scope>
    <source>
        <strain evidence="9">NVP1</strain>
    </source>
</reference>
<feature type="region of interest" description="Disordered" evidence="5">
    <location>
        <begin position="266"/>
        <end position="291"/>
    </location>
</feature>
<proteinExistence type="inferred from homology"/>
<protein>
    <recommendedName>
        <fullName evidence="2">protein-tyrosine-phosphatase</fullName>
        <ecNumber evidence="2">3.1.3.48</ecNumber>
    </recommendedName>
</protein>
<dbReference type="Pfam" id="PF00782">
    <property type="entry name" value="DSPc"/>
    <property type="match status" value="1"/>
</dbReference>
<evidence type="ECO:0000313" key="10">
    <source>
        <dbReference type="Proteomes" id="UP000696485"/>
    </source>
</evidence>
<keyword evidence="10" id="KW-1185">Reference proteome</keyword>
<dbReference type="Gene3D" id="3.40.250.10">
    <property type="entry name" value="Rhodanese-like domain"/>
    <property type="match status" value="1"/>
</dbReference>
<dbReference type="SUPFAM" id="SSF52799">
    <property type="entry name" value="(Phosphotyrosine protein) phosphatases II"/>
    <property type="match status" value="1"/>
</dbReference>
<feature type="compositionally biased region" description="Polar residues" evidence="5">
    <location>
        <begin position="413"/>
        <end position="423"/>
    </location>
</feature>
<dbReference type="PROSITE" id="PS50056">
    <property type="entry name" value="TYR_PHOSPHATASE_2"/>
    <property type="match status" value="1"/>
</dbReference>
<feature type="region of interest" description="Disordered" evidence="5">
    <location>
        <begin position="413"/>
        <end position="444"/>
    </location>
</feature>
<evidence type="ECO:0000259" key="6">
    <source>
        <dbReference type="PROSITE" id="PS50054"/>
    </source>
</evidence>
<organism evidence="9 10">
    <name type="scientific">Podila minutissima</name>
    <dbReference type="NCBI Taxonomy" id="64525"/>
    <lineage>
        <taxon>Eukaryota</taxon>
        <taxon>Fungi</taxon>
        <taxon>Fungi incertae sedis</taxon>
        <taxon>Mucoromycota</taxon>
        <taxon>Mortierellomycotina</taxon>
        <taxon>Mortierellomycetes</taxon>
        <taxon>Mortierellales</taxon>
        <taxon>Mortierellaceae</taxon>
        <taxon>Podila</taxon>
    </lineage>
</organism>
<evidence type="ECO:0000259" key="7">
    <source>
        <dbReference type="PROSITE" id="PS50056"/>
    </source>
</evidence>
<feature type="compositionally biased region" description="Low complexity" evidence="5">
    <location>
        <begin position="275"/>
        <end position="290"/>
    </location>
</feature>
<dbReference type="PANTHER" id="PTHR10159">
    <property type="entry name" value="DUAL SPECIFICITY PROTEIN PHOSPHATASE"/>
    <property type="match status" value="1"/>
</dbReference>
<evidence type="ECO:0000256" key="2">
    <source>
        <dbReference type="ARBA" id="ARBA00013064"/>
    </source>
</evidence>
<dbReference type="SMART" id="SM00195">
    <property type="entry name" value="DSPc"/>
    <property type="match status" value="1"/>
</dbReference>
<dbReference type="Proteomes" id="UP000696485">
    <property type="component" value="Unassembled WGS sequence"/>
</dbReference>
<comment type="similarity">
    <text evidence="1">Belongs to the protein-tyrosine phosphatase family. Non-receptor class dual specificity subfamily.</text>
</comment>
<keyword evidence="4" id="KW-0904">Protein phosphatase</keyword>
<sequence length="813" mass="86751">MVTITPSSPPSSPSTAPSFSLSNLTAPSKPSLSLSPLTSPSTSSLSSSLSESNSSSTIASPLKSDITPYPASGISPADLAALLARANRSNQKHNLRPLVLDLRPNPDFEPLSIMHSININLPTLLMRRYRRGGAVSSFALESFITMPSDKDLYDSIQDGWRSARGSVDEDYHDVIVLDQDMRAGKEEFGRSASPAWTLVNVLERGGGNCGGPLRVWYLEGGFDAFQVWDTGAKFLVHPGSTYEASAVEPPQAQDGTLAIKHEGQLVSTPNSFPNSLDPLSPTSPSSTLSDETAQAINNAVSLTNASLGASPGGRRGAPVRRESLFSLNTKSLQRPAGLNRAQTIGVSAINIKPLTIPPINNQEPVPQAPLRHKASWLTVPTAINTASANLAGPGAHSPAMSINTHPMDIAQSASTDHTSTWSANSGGSNFGSGNGTIDSSQFGPQSLYQSGLTSKRSFSSTTTLSSASHVGPSQGIQEEEEEEDAIVPTGQQNPNLRRHHSGNSAYSTKSTNIMAGGPGGSYFDLSDNKTAIGFHDDRKFNDPNHPFSSQIGGDGLAPMNHFGDGYNSSYNNHSAMVNNPPHPYDDDIMEEGGDNGEQEISCILPNFLFLGPEIVTEDQVQELERLGVKRVLNMARECEDVLVQNRPGMTYFKIGVQDHIEADVSAGLIQAVDIIAASPDSPIYVHCKAGKSRSVTATIAYLITQLHWPLNKAYNHVLTQRPCMCPNIGFVTELMRMEERTLGTERAGGLVRAGSLNSILSLSTAGSGHTYAHHHHHHSLNLGSPKVLSAKNSLSNMSSISSLTTMAMVPQMH</sequence>
<dbReference type="InterPro" id="IPR029021">
    <property type="entry name" value="Prot-tyrosine_phosphatase-like"/>
</dbReference>
<keyword evidence="3" id="KW-0378">Hydrolase</keyword>
<gene>
    <name evidence="9" type="ORF">BG006_000227</name>
</gene>
<dbReference type="InterPro" id="IPR036873">
    <property type="entry name" value="Rhodanese-like_dom_sf"/>
</dbReference>
<dbReference type="GO" id="GO:0043409">
    <property type="term" value="P:negative regulation of MAPK cascade"/>
    <property type="evidence" value="ECO:0007669"/>
    <property type="project" value="TreeGrafter"/>
</dbReference>
<dbReference type="SUPFAM" id="SSF52821">
    <property type="entry name" value="Rhodanese/Cell cycle control phosphatase"/>
    <property type="match status" value="1"/>
</dbReference>
<dbReference type="CDD" id="cd14498">
    <property type="entry name" value="DSP"/>
    <property type="match status" value="1"/>
</dbReference>